<dbReference type="Pfam" id="PF13625">
    <property type="entry name" value="Helicase_C_3"/>
    <property type="match status" value="1"/>
</dbReference>
<feature type="region of interest" description="Disordered" evidence="1">
    <location>
        <begin position="593"/>
        <end position="612"/>
    </location>
</feature>
<sequence>MTPPHSTSSATVQFRTWLADLDQEQLSTLLGYRSDVLSPLPPGIAPLATRLSLTTSLARALAQCDAELLATAEDIALRGGELEPVEILAPEPTARLLERGLAFEVEAQGVCLAPGLMQALPTGWSLLHQSTTNPEEIAALPEDEARILQTLAASGGVGATRDAAPDADPTRPIPRLLAKGILTRVDSRTVRLPRAARRALEGHSPELIPLRPSGRAGTPPLEKKTGEAGAAAGLQVVRELERLIDLVGARPIELLKDKTVGVRPQAQLAKELGIPEPELRRLVCLGFSARLLSRGEPKGLEGNFLAPTQGAQEWLDAGLSEKWSLLLDAWQSSTWQPWAEGRLLSTESVSEHLARHRRTVMDVYAHASVPLSKEEFSEELRFRAPLFTTHTKSSTIDALVAEAEWIGAIALGQATQVLLDPAATHTLTPEEVDYFIIQGDLTVLVPGPLEASAHRRLGDLADLESPGLASVYRISESTLRRGLDIGMTAQEITDFFAAHSEVPQTLEFLIHDVDRRHGTLRSGPALAYLRSEDPALLEMAVRAVPELRRIAPTVAISQVRVGELLEKLRAHGLAPAGEDETGASLNMALEPYALPTPAPRKAGPTRPDPTSVAKALLDTESPAPTAADESSLDVLHAAARGGRPVKITYADKNGNSKSRTVKPLSVAGGQVDATGTDGSTIRFPLHRITAVELA</sequence>
<comment type="caution">
    <text evidence="3">The sequence shown here is derived from an EMBL/GenBank/DDBJ whole genome shotgun (WGS) entry which is preliminary data.</text>
</comment>
<dbReference type="PROSITE" id="PS52050">
    <property type="entry name" value="WYL"/>
    <property type="match status" value="1"/>
</dbReference>
<protein>
    <recommendedName>
        <fullName evidence="2">Helicase XPB/Ssl2 N-terminal domain-containing protein</fullName>
    </recommendedName>
</protein>
<evidence type="ECO:0000259" key="2">
    <source>
        <dbReference type="Pfam" id="PF13625"/>
    </source>
</evidence>
<evidence type="ECO:0000256" key="1">
    <source>
        <dbReference type="SAM" id="MobiDB-lite"/>
    </source>
</evidence>
<organism evidence="3 4">
    <name type="scientific">Corynebacterium accolens</name>
    <dbReference type="NCBI Taxonomy" id="38284"/>
    <lineage>
        <taxon>Bacteria</taxon>
        <taxon>Bacillati</taxon>
        <taxon>Actinomycetota</taxon>
        <taxon>Actinomycetes</taxon>
        <taxon>Mycobacteriales</taxon>
        <taxon>Corynebacteriaceae</taxon>
        <taxon>Corynebacterium</taxon>
    </lineage>
</organism>
<feature type="region of interest" description="Disordered" evidence="1">
    <location>
        <begin position="206"/>
        <end position="228"/>
    </location>
</feature>
<feature type="domain" description="Helicase XPB/Ssl2 N-terminal" evidence="2">
    <location>
        <begin position="435"/>
        <end position="542"/>
    </location>
</feature>
<dbReference type="AlphaFoldDB" id="A0A2A4AII8"/>
<accession>A0A2A4AII8</accession>
<dbReference type="EMBL" id="NWBP01000030">
    <property type="protein sequence ID" value="PCC82302.1"/>
    <property type="molecule type" value="Genomic_DNA"/>
</dbReference>
<evidence type="ECO:0000313" key="4">
    <source>
        <dbReference type="Proteomes" id="UP000218690"/>
    </source>
</evidence>
<reference evidence="3 4" key="1">
    <citation type="submission" date="2017-09" db="EMBL/GenBank/DDBJ databases">
        <title>Draft Genome Sequence of Corynebacterium accolens AH4003.</title>
        <authorList>
            <person name="Chen Y."/>
            <person name="Oosthuysen W.F."/>
            <person name="Kelley S."/>
            <person name="Horswill A."/>
        </authorList>
    </citation>
    <scope>NUCLEOTIDE SEQUENCE [LARGE SCALE GENOMIC DNA]</scope>
    <source>
        <strain evidence="3 4">AH4003</strain>
    </source>
</reference>
<name>A0A2A4AII8_9CORY</name>
<proteinExistence type="predicted"/>
<dbReference type="InterPro" id="IPR032830">
    <property type="entry name" value="XPB/Ssl2_N"/>
</dbReference>
<gene>
    <name evidence="3" type="ORF">COM45_09510</name>
</gene>
<evidence type="ECO:0000313" key="3">
    <source>
        <dbReference type="EMBL" id="PCC82302.1"/>
    </source>
</evidence>
<dbReference type="Proteomes" id="UP000218690">
    <property type="component" value="Unassembled WGS sequence"/>
</dbReference>